<dbReference type="AlphaFoldDB" id="L0A9Q5"/>
<keyword evidence="2" id="KW-1185">Reference proteome</keyword>
<dbReference type="Gene3D" id="1.20.120.330">
    <property type="entry name" value="Nucleotidyltransferases domain 2"/>
    <property type="match status" value="1"/>
</dbReference>
<dbReference type="HOGENOM" id="CLU_1922669_0_0_2"/>
<dbReference type="EMBL" id="CP003378">
    <property type="protein sequence ID" value="AFZ70618.1"/>
    <property type="molecule type" value="Genomic_DNA"/>
</dbReference>
<dbReference type="STRING" id="1056495.Calag_0878"/>
<evidence type="ECO:0000313" key="2">
    <source>
        <dbReference type="Proteomes" id="UP000010469"/>
    </source>
</evidence>
<name>L0A9Q5_CALLD</name>
<dbReference type="Proteomes" id="UP000010469">
    <property type="component" value="Chromosome"/>
</dbReference>
<dbReference type="InParanoid" id="L0A9Q5"/>
<dbReference type="eggNOG" id="arCOG01191">
    <property type="taxonomic scope" value="Archaea"/>
</dbReference>
<reference evidence="2" key="1">
    <citation type="submission" date="2012-03" db="EMBL/GenBank/DDBJ databases">
        <title>Complete genome of Caldisphaera lagunensis DSM 15908.</title>
        <authorList>
            <person name="Lucas S."/>
            <person name="Copeland A."/>
            <person name="Lapidus A."/>
            <person name="Glavina del Rio T."/>
            <person name="Dalin E."/>
            <person name="Tice H."/>
            <person name="Bruce D."/>
            <person name="Goodwin L."/>
            <person name="Pitluck S."/>
            <person name="Peters L."/>
            <person name="Mikhailova N."/>
            <person name="Teshima H."/>
            <person name="Kyrpides N."/>
            <person name="Mavromatis K."/>
            <person name="Ivanova N."/>
            <person name="Brettin T."/>
            <person name="Detter J.C."/>
            <person name="Han C."/>
            <person name="Larimer F."/>
            <person name="Land M."/>
            <person name="Hauser L."/>
            <person name="Markowitz V."/>
            <person name="Cheng J.-F."/>
            <person name="Hugenholtz P."/>
            <person name="Woyke T."/>
            <person name="Wu D."/>
            <person name="Spring S."/>
            <person name="Schroeder M."/>
            <person name="Brambilla E."/>
            <person name="Klenk H.-P."/>
            <person name="Eisen J.A."/>
        </authorList>
    </citation>
    <scope>NUCLEOTIDE SEQUENCE [LARGE SCALE GENOMIC DNA]</scope>
    <source>
        <strain evidence="2">DSM 15908 / JCM 11604 / IC-154</strain>
    </source>
</reference>
<proteinExistence type="predicted"/>
<gene>
    <name evidence="1" type="ordered locus">Calag_0878</name>
</gene>
<protein>
    <recommendedName>
        <fullName evidence="3">HEPN domain-containing protein</fullName>
    </recommendedName>
</protein>
<accession>L0A9Q5</accession>
<organism evidence="1 2">
    <name type="scientific">Caldisphaera lagunensis (strain DSM 15908 / JCM 11604 / ANMR 0165 / IC-154)</name>
    <dbReference type="NCBI Taxonomy" id="1056495"/>
    <lineage>
        <taxon>Archaea</taxon>
        <taxon>Thermoproteota</taxon>
        <taxon>Thermoprotei</taxon>
        <taxon>Acidilobales</taxon>
        <taxon>Caldisphaeraceae</taxon>
        <taxon>Caldisphaera</taxon>
    </lineage>
</organism>
<evidence type="ECO:0000313" key="1">
    <source>
        <dbReference type="EMBL" id="AFZ70618.1"/>
    </source>
</evidence>
<dbReference type="SUPFAM" id="SSF81593">
    <property type="entry name" value="Nucleotidyltransferase substrate binding subunit/domain"/>
    <property type="match status" value="1"/>
</dbReference>
<dbReference type="KEGG" id="clg:Calag_0878"/>
<evidence type="ECO:0008006" key="3">
    <source>
        <dbReference type="Google" id="ProtNLM"/>
    </source>
</evidence>
<sequence>MMKKNTNEIIRLLKSANYHLNNGDYGISCYESRLSAIYSMEILANYLNIEINGSNLREIYKQINKIVNLSSIRYCIDYLDSLKNLEVNYCDTYCSDEIPGAEVLDYVNYDDSFRAYKCSNEIKDFVFRIIS</sequence>